<organism evidence="10">
    <name type="scientific">Oscillatoriales cyanobacterium SpSt-418</name>
    <dbReference type="NCBI Taxonomy" id="2282169"/>
    <lineage>
        <taxon>Bacteria</taxon>
        <taxon>Bacillati</taxon>
        <taxon>Cyanobacteriota</taxon>
        <taxon>Cyanophyceae</taxon>
        <taxon>Oscillatoriophycideae</taxon>
        <taxon>Oscillatoriales</taxon>
    </lineage>
</organism>
<dbReference type="PANTHER" id="PTHR30413:SF10">
    <property type="entry name" value="CAPSULE POLYSACCHARIDE EXPORT INNER-MEMBRANE PROTEIN CTRC"/>
    <property type="match status" value="1"/>
</dbReference>
<dbReference type="InterPro" id="IPR047817">
    <property type="entry name" value="ABC2_TM_bact-type"/>
</dbReference>
<dbReference type="GO" id="GO:0015920">
    <property type="term" value="P:lipopolysaccharide transport"/>
    <property type="evidence" value="ECO:0007669"/>
    <property type="project" value="TreeGrafter"/>
</dbReference>
<evidence type="ECO:0000256" key="2">
    <source>
        <dbReference type="ARBA" id="ARBA00007783"/>
    </source>
</evidence>
<proteinExistence type="inferred from homology"/>
<dbReference type="EMBL" id="DSRU01000223">
    <property type="protein sequence ID" value="HFM99053.1"/>
    <property type="molecule type" value="Genomic_DNA"/>
</dbReference>
<gene>
    <name evidence="10" type="ORF">ENR64_15110</name>
</gene>
<evidence type="ECO:0000256" key="8">
    <source>
        <dbReference type="RuleBase" id="RU361157"/>
    </source>
</evidence>
<dbReference type="PROSITE" id="PS51012">
    <property type="entry name" value="ABC_TM2"/>
    <property type="match status" value="1"/>
</dbReference>
<comment type="similarity">
    <text evidence="2 8">Belongs to the ABC-2 integral membrane protein family.</text>
</comment>
<evidence type="ECO:0000256" key="1">
    <source>
        <dbReference type="ARBA" id="ARBA00004651"/>
    </source>
</evidence>
<evidence type="ECO:0000259" key="9">
    <source>
        <dbReference type="PROSITE" id="PS51012"/>
    </source>
</evidence>
<feature type="transmembrane region" description="Helical" evidence="8">
    <location>
        <begin position="64"/>
        <end position="85"/>
    </location>
</feature>
<dbReference type="PANTHER" id="PTHR30413">
    <property type="entry name" value="INNER MEMBRANE TRANSPORT PERMEASE"/>
    <property type="match status" value="1"/>
</dbReference>
<evidence type="ECO:0000256" key="7">
    <source>
        <dbReference type="ARBA" id="ARBA00023136"/>
    </source>
</evidence>
<keyword evidence="7 8" id="KW-0472">Membrane</keyword>
<keyword evidence="6 8" id="KW-1133">Transmembrane helix</keyword>
<keyword evidence="3 8" id="KW-0813">Transport</keyword>
<feature type="domain" description="ABC transmembrane type-2" evidence="9">
    <location>
        <begin position="65"/>
        <end position="293"/>
    </location>
</feature>
<sequence length="301" mass="33458">MNALSAAICVVCEESAVLRSLKQPFSKVGHLARLLPVSDRQWANLDLLRTLVQRDLRVRYEGSMIGNLWAVVHQVLQLLIFTYVFSVVLQVKLSLKGLPANDFTYGLWLFAGLVPWTALVMGLSQAATSVINQPNLVKKVVFPLSLLPLVPIVSAFVESSIGLMLLIAMLAFTTKTLHASLLLLPLVWIPQLLLTAGLGYLTAGLTVFIRDIAQTVGVVLNLWFYVTPIIYPANIVPEFLRFWVFQFNPFTAIVETYRDLILEGKLAHGPELLTAYGVAIAVFLLGWLIYKRLRPAFADVL</sequence>
<evidence type="ECO:0000256" key="6">
    <source>
        <dbReference type="ARBA" id="ARBA00022989"/>
    </source>
</evidence>
<dbReference type="InterPro" id="IPR013525">
    <property type="entry name" value="ABC2_TM"/>
</dbReference>
<keyword evidence="5 8" id="KW-0812">Transmembrane</keyword>
<accession>A0A7C3PFK9</accession>
<dbReference type="Pfam" id="PF01061">
    <property type="entry name" value="ABC2_membrane"/>
    <property type="match status" value="1"/>
</dbReference>
<evidence type="ECO:0000313" key="10">
    <source>
        <dbReference type="EMBL" id="HFM99053.1"/>
    </source>
</evidence>
<feature type="transmembrane region" description="Helical" evidence="8">
    <location>
        <begin position="178"/>
        <end position="200"/>
    </location>
</feature>
<feature type="transmembrane region" description="Helical" evidence="8">
    <location>
        <begin position="105"/>
        <end position="123"/>
    </location>
</feature>
<comment type="caution">
    <text evidence="10">The sequence shown here is derived from an EMBL/GenBank/DDBJ whole genome shotgun (WGS) entry which is preliminary data.</text>
</comment>
<feature type="transmembrane region" description="Helical" evidence="8">
    <location>
        <begin position="212"/>
        <end position="231"/>
    </location>
</feature>
<keyword evidence="4 8" id="KW-1003">Cell membrane</keyword>
<protein>
    <recommendedName>
        <fullName evidence="8">Transport permease protein</fullName>
    </recommendedName>
</protein>
<dbReference type="GO" id="GO:0005886">
    <property type="term" value="C:plasma membrane"/>
    <property type="evidence" value="ECO:0007669"/>
    <property type="project" value="UniProtKB-SubCell"/>
</dbReference>
<reference evidence="10" key="1">
    <citation type="journal article" date="2020" name="mSystems">
        <title>Genome- and Community-Level Interaction Insights into Carbon Utilization and Element Cycling Functions of Hydrothermarchaeota in Hydrothermal Sediment.</title>
        <authorList>
            <person name="Zhou Z."/>
            <person name="Liu Y."/>
            <person name="Xu W."/>
            <person name="Pan J."/>
            <person name="Luo Z.H."/>
            <person name="Li M."/>
        </authorList>
    </citation>
    <scope>NUCLEOTIDE SEQUENCE [LARGE SCALE GENOMIC DNA]</scope>
    <source>
        <strain evidence="10">SpSt-418</strain>
    </source>
</reference>
<feature type="transmembrane region" description="Helical" evidence="8">
    <location>
        <begin position="144"/>
        <end position="172"/>
    </location>
</feature>
<evidence type="ECO:0000256" key="4">
    <source>
        <dbReference type="ARBA" id="ARBA00022475"/>
    </source>
</evidence>
<comment type="subcellular location">
    <subcellularLocation>
        <location evidence="1 8">Cell membrane</location>
        <topology evidence="1 8">Multi-pass membrane protein</topology>
    </subcellularLocation>
</comment>
<feature type="transmembrane region" description="Helical" evidence="8">
    <location>
        <begin position="272"/>
        <end position="290"/>
    </location>
</feature>
<evidence type="ECO:0000256" key="3">
    <source>
        <dbReference type="ARBA" id="ARBA00022448"/>
    </source>
</evidence>
<dbReference type="AlphaFoldDB" id="A0A7C3PFK9"/>
<name>A0A7C3PFK9_9CYAN</name>
<dbReference type="GO" id="GO:0140359">
    <property type="term" value="F:ABC-type transporter activity"/>
    <property type="evidence" value="ECO:0007669"/>
    <property type="project" value="InterPro"/>
</dbReference>
<evidence type="ECO:0000256" key="5">
    <source>
        <dbReference type="ARBA" id="ARBA00022692"/>
    </source>
</evidence>